<evidence type="ECO:0008006" key="4">
    <source>
        <dbReference type="Google" id="ProtNLM"/>
    </source>
</evidence>
<keyword evidence="3" id="KW-1185">Reference proteome</keyword>
<dbReference type="EMBL" id="FOAA01000007">
    <property type="protein sequence ID" value="SEK94703.1"/>
    <property type="molecule type" value="Genomic_DNA"/>
</dbReference>
<feature type="compositionally biased region" description="Gly residues" evidence="1">
    <location>
        <begin position="295"/>
        <end position="310"/>
    </location>
</feature>
<protein>
    <recommendedName>
        <fullName evidence="4">Thymidine phosphorylase</fullName>
    </recommendedName>
</protein>
<sequence length="829" mass="90310">MNEKAVQNVVAFKAPGQQKAGGRLPIQILGHCRNLSTRHVEPLLREMLDNADDALFKLAEKAEDNRSQTAYFDAMRELRRQRSTMESEYATQMARVFDLCLRAKPGTSKTSTVESDELSLVDEEELEENLAIDGMVGKARRLNEHDLQAIARRLSAVMERSRLNEEDNPVDPIAFCRGFRDAMQVLDVDIRIRLIIFKLFDQFVVTRLGPLYHEINRYLVEMRILPDLRHESRGGGGGPEHRGGTLGGSTGDDADGAGGHEADGDDDEGDLVALLRHWVGRRGQGAAAQPRGRPGMMGPGAPGGASGSGGAVAGHAGTVTADMGSVIAALSSLPSQGHMGVAAGGAAELKGAVVGALNTGGDQAVALNGMDESAIDIVAMLFEFIFDDAALPAPIKELIGRLQIPVLKVALLDKSFFSRKRHPARRLLTELSRVGVGWSEAADEEEGLKVKIESLVERLLNDFEDDVGIFESVLEDLQTFCAQQAERAAQREEQAALATQGRENLLLARGVADEAIERVIDGRDLPEPVDHLLRHTWKELLVLIYLKNGQHSQLWQKALNVASLLVWSLIPKQRQDEREQLMGLLPSLLKALQDGMTRMARPPEEQQQVMALLAQEHTRMVKKPLSSEDAAALASIEGLDPDEPMDPEGVKASAAPAAQAQAVNPVPAHGGGGPDPLLQPSAREAPPEGIPEDIHDGRSFMARKVAEINQLISEGRFSVPGQATPAWPEEEANGDDAVEDLHLMTARELAEGTWLELLDAENQPERIKLSWKSLISGKYFFVNRQGLKVREMTSHALAAEFRAGRARIIEDVPVFDRAIETLMSSLRAG</sequence>
<feature type="compositionally biased region" description="Basic and acidic residues" evidence="1">
    <location>
        <begin position="230"/>
        <end position="243"/>
    </location>
</feature>
<feature type="region of interest" description="Disordered" evidence="1">
    <location>
        <begin position="283"/>
        <end position="310"/>
    </location>
</feature>
<dbReference type="Proteomes" id="UP000199256">
    <property type="component" value="Unassembled WGS sequence"/>
</dbReference>
<dbReference type="STRING" id="1396821.SAMN05444515_10736"/>
<evidence type="ECO:0000256" key="1">
    <source>
        <dbReference type="SAM" id="MobiDB-lite"/>
    </source>
</evidence>
<evidence type="ECO:0000313" key="3">
    <source>
        <dbReference type="Proteomes" id="UP000199256"/>
    </source>
</evidence>
<dbReference type="InterPro" id="IPR012434">
    <property type="entry name" value="DUF1631"/>
</dbReference>
<dbReference type="OrthoDB" id="6188167at2"/>
<name>A0A1H7L6M0_9GAMM</name>
<feature type="compositionally biased region" description="Low complexity" evidence="1">
    <location>
        <begin position="652"/>
        <end position="668"/>
    </location>
</feature>
<gene>
    <name evidence="2" type="ORF">SAMN05444515_10736</name>
</gene>
<evidence type="ECO:0000313" key="2">
    <source>
        <dbReference type="EMBL" id="SEK94703.1"/>
    </source>
</evidence>
<accession>A0A1H7L6M0</accession>
<dbReference type="AlphaFoldDB" id="A0A1H7L6M0"/>
<feature type="region of interest" description="Disordered" evidence="1">
    <location>
        <begin position="638"/>
        <end position="695"/>
    </location>
</feature>
<feature type="region of interest" description="Disordered" evidence="1">
    <location>
        <begin position="230"/>
        <end position="267"/>
    </location>
</feature>
<dbReference type="Pfam" id="PF07793">
    <property type="entry name" value="DUF1631"/>
    <property type="match status" value="1"/>
</dbReference>
<reference evidence="3" key="1">
    <citation type="submission" date="2016-10" db="EMBL/GenBank/DDBJ databases">
        <authorList>
            <person name="Varghese N."/>
            <person name="Submissions S."/>
        </authorList>
    </citation>
    <scope>NUCLEOTIDE SEQUENCE [LARGE SCALE GENOMIC DNA]</scope>
    <source>
        <strain evidence="3">DSM 241</strain>
    </source>
</reference>
<proteinExistence type="predicted"/>
<organism evidence="2 3">
    <name type="scientific">Ectothiorhodospira marina</name>
    <dbReference type="NCBI Taxonomy" id="1396821"/>
    <lineage>
        <taxon>Bacteria</taxon>
        <taxon>Pseudomonadati</taxon>
        <taxon>Pseudomonadota</taxon>
        <taxon>Gammaproteobacteria</taxon>
        <taxon>Chromatiales</taxon>
        <taxon>Ectothiorhodospiraceae</taxon>
        <taxon>Ectothiorhodospira</taxon>
    </lineage>
</organism>
<dbReference type="RefSeq" id="WP_090253208.1">
    <property type="nucleotide sequence ID" value="NZ_FOAA01000007.1"/>
</dbReference>